<protein>
    <submittedName>
        <fullName evidence="17">Cytochrome P450 9e2</fullName>
    </submittedName>
</protein>
<evidence type="ECO:0000256" key="3">
    <source>
        <dbReference type="ARBA" id="ARBA00004406"/>
    </source>
</evidence>
<keyword evidence="16" id="KW-1185">Reference proteome</keyword>
<dbReference type="PRINTS" id="PR00463">
    <property type="entry name" value="EP450I"/>
</dbReference>
<dbReference type="PANTHER" id="PTHR24292:SF54">
    <property type="entry name" value="CYP9F3-RELATED"/>
    <property type="match status" value="1"/>
</dbReference>
<evidence type="ECO:0000256" key="12">
    <source>
        <dbReference type="ARBA" id="ARBA00023136"/>
    </source>
</evidence>
<dbReference type="GO" id="GO:0005506">
    <property type="term" value="F:iron ion binding"/>
    <property type="evidence" value="ECO:0007669"/>
    <property type="project" value="InterPro"/>
</dbReference>
<keyword evidence="5 13" id="KW-0349">Heme</keyword>
<dbReference type="CDD" id="cd11056">
    <property type="entry name" value="CYP6-like"/>
    <property type="match status" value="1"/>
</dbReference>
<evidence type="ECO:0000256" key="8">
    <source>
        <dbReference type="ARBA" id="ARBA00022848"/>
    </source>
</evidence>
<dbReference type="FunFam" id="1.10.630.10:FF:000042">
    <property type="entry name" value="Cytochrome P450"/>
    <property type="match status" value="1"/>
</dbReference>
<dbReference type="KEGG" id="nlo:107217291"/>
<evidence type="ECO:0000313" key="16">
    <source>
        <dbReference type="Proteomes" id="UP000829291"/>
    </source>
</evidence>
<comment type="cofactor">
    <cofactor evidence="1 13">
        <name>heme</name>
        <dbReference type="ChEBI" id="CHEBI:30413"/>
    </cofactor>
</comment>
<keyword evidence="15" id="KW-1133">Transmembrane helix</keyword>
<dbReference type="InterPro" id="IPR050476">
    <property type="entry name" value="Insect_CytP450_Detox"/>
</dbReference>
<keyword evidence="6 13" id="KW-0479">Metal-binding</keyword>
<dbReference type="AlphaFoldDB" id="A0A6J0B7V1"/>
<dbReference type="Proteomes" id="UP000829291">
    <property type="component" value="Chromosome 5"/>
</dbReference>
<evidence type="ECO:0000256" key="7">
    <source>
        <dbReference type="ARBA" id="ARBA00022824"/>
    </source>
</evidence>
<dbReference type="FunCoup" id="A0A6J0B7V1">
    <property type="interactions" value="52"/>
</dbReference>
<dbReference type="InterPro" id="IPR001128">
    <property type="entry name" value="Cyt_P450"/>
</dbReference>
<evidence type="ECO:0000256" key="2">
    <source>
        <dbReference type="ARBA" id="ARBA00004174"/>
    </source>
</evidence>
<dbReference type="GO" id="GO:0005789">
    <property type="term" value="C:endoplasmic reticulum membrane"/>
    <property type="evidence" value="ECO:0007669"/>
    <property type="project" value="UniProtKB-SubCell"/>
</dbReference>
<keyword evidence="15" id="KW-0812">Transmembrane</keyword>
<dbReference type="GeneID" id="107217291"/>
<keyword evidence="11 14" id="KW-0503">Monooxygenase</keyword>
<accession>A0A6J0B7V1</accession>
<dbReference type="OrthoDB" id="2789670at2759"/>
<dbReference type="PRINTS" id="PR00385">
    <property type="entry name" value="P450"/>
</dbReference>
<comment type="subcellular location">
    <subcellularLocation>
        <location evidence="3">Endoplasmic reticulum membrane</location>
        <topology evidence="3">Peripheral membrane protein</topology>
    </subcellularLocation>
    <subcellularLocation>
        <location evidence="2">Microsome membrane</location>
        <topology evidence="2">Peripheral membrane protein</topology>
    </subcellularLocation>
</comment>
<dbReference type="InterPro" id="IPR036396">
    <property type="entry name" value="Cyt_P450_sf"/>
</dbReference>
<dbReference type="PROSITE" id="PS00086">
    <property type="entry name" value="CYTOCHROME_P450"/>
    <property type="match status" value="1"/>
</dbReference>
<keyword evidence="7" id="KW-0256">Endoplasmic reticulum</keyword>
<evidence type="ECO:0000256" key="14">
    <source>
        <dbReference type="RuleBase" id="RU000461"/>
    </source>
</evidence>
<keyword evidence="8" id="KW-0492">Microsome</keyword>
<evidence type="ECO:0000256" key="6">
    <source>
        <dbReference type="ARBA" id="ARBA00022723"/>
    </source>
</evidence>
<keyword evidence="12 15" id="KW-0472">Membrane</keyword>
<keyword evidence="9 14" id="KW-0560">Oxidoreductase</keyword>
<dbReference type="PANTHER" id="PTHR24292">
    <property type="entry name" value="CYTOCHROME P450"/>
    <property type="match status" value="1"/>
</dbReference>
<evidence type="ECO:0000256" key="1">
    <source>
        <dbReference type="ARBA" id="ARBA00001971"/>
    </source>
</evidence>
<dbReference type="GO" id="GO:0020037">
    <property type="term" value="F:heme binding"/>
    <property type="evidence" value="ECO:0007669"/>
    <property type="project" value="InterPro"/>
</dbReference>
<evidence type="ECO:0000256" key="13">
    <source>
        <dbReference type="PIRSR" id="PIRSR602401-1"/>
    </source>
</evidence>
<comment type="similarity">
    <text evidence="4 14">Belongs to the cytochrome P450 family.</text>
</comment>
<sequence>MDLWTVILTIAVGAFCAYLFFTRNRNYFKKHGIPYVKPNPIFGTLTAAIFQFKTLPEVIEESYQCHPEAKYVGCFDFTTPVILLKDPELIKSITIKNFDSFPDHQMFADSPTEPLFQKNLFALTGEAWRDMRTILSPAFTSSKMKMMFKTMSECAINFSDYLVKSDSQHGALDMKDTFGRYTLDVIASTAFGLRVNSLKDRENEFYRTGKSVADFSGVKMFKFFFIKNFRWLSKLFNIKILDRAAEEFFSNAIKTTIATRQKEGIVRPDMIQLMMQSGDRKEKSPLSIEDMTAQAFIFFLGGFDSPATTMSFAARLLALNPEVQKKLQAEIDRELERGAGEISYENLHTMKYLDAVVSETLRMFPPSVIMDRVGDQSFILPPSLPGLEPLQIQPGQNVWIPCYSFHHDPKYFSDPEKFDPERFNEENKSKISPLVYFPFGLGPRICIATRFALMEVKLALFHLLAKCNILPSSKTQPRIELNPKTFVLEPKDGFWLNVEPRIKEDWL</sequence>
<dbReference type="InterPro" id="IPR002401">
    <property type="entry name" value="Cyt_P450_E_grp-I"/>
</dbReference>
<dbReference type="RefSeq" id="XP_015510261.1">
    <property type="nucleotide sequence ID" value="XM_015654775.2"/>
</dbReference>
<evidence type="ECO:0000313" key="17">
    <source>
        <dbReference type="RefSeq" id="XP_015510261.1"/>
    </source>
</evidence>
<evidence type="ECO:0000256" key="10">
    <source>
        <dbReference type="ARBA" id="ARBA00023004"/>
    </source>
</evidence>
<organism evidence="17">
    <name type="scientific">Neodiprion lecontei</name>
    <name type="common">Redheaded pine sawfly</name>
    <dbReference type="NCBI Taxonomy" id="441921"/>
    <lineage>
        <taxon>Eukaryota</taxon>
        <taxon>Metazoa</taxon>
        <taxon>Ecdysozoa</taxon>
        <taxon>Arthropoda</taxon>
        <taxon>Hexapoda</taxon>
        <taxon>Insecta</taxon>
        <taxon>Pterygota</taxon>
        <taxon>Neoptera</taxon>
        <taxon>Endopterygota</taxon>
        <taxon>Hymenoptera</taxon>
        <taxon>Tenthredinoidea</taxon>
        <taxon>Diprionidae</taxon>
        <taxon>Diprioninae</taxon>
        <taxon>Neodiprion</taxon>
    </lineage>
</organism>
<evidence type="ECO:0000256" key="9">
    <source>
        <dbReference type="ARBA" id="ARBA00023002"/>
    </source>
</evidence>
<dbReference type="Pfam" id="PF00067">
    <property type="entry name" value="p450"/>
    <property type="match status" value="1"/>
</dbReference>
<evidence type="ECO:0000256" key="4">
    <source>
        <dbReference type="ARBA" id="ARBA00010617"/>
    </source>
</evidence>
<proteinExistence type="inferred from homology"/>
<keyword evidence="10 13" id="KW-0408">Iron</keyword>
<dbReference type="InterPro" id="IPR017972">
    <property type="entry name" value="Cyt_P450_CS"/>
</dbReference>
<evidence type="ECO:0000256" key="11">
    <source>
        <dbReference type="ARBA" id="ARBA00023033"/>
    </source>
</evidence>
<dbReference type="InParanoid" id="A0A6J0B7V1"/>
<feature type="binding site" description="axial binding residue" evidence="13">
    <location>
        <position position="446"/>
    </location>
    <ligand>
        <name>heme</name>
        <dbReference type="ChEBI" id="CHEBI:30413"/>
    </ligand>
    <ligandPart>
        <name>Fe</name>
        <dbReference type="ChEBI" id="CHEBI:18248"/>
    </ligandPart>
</feature>
<gene>
    <name evidence="17" type="primary">LOC107217291</name>
</gene>
<evidence type="ECO:0000256" key="5">
    <source>
        <dbReference type="ARBA" id="ARBA00022617"/>
    </source>
</evidence>
<dbReference type="GO" id="GO:0004497">
    <property type="term" value="F:monooxygenase activity"/>
    <property type="evidence" value="ECO:0007669"/>
    <property type="project" value="UniProtKB-KW"/>
</dbReference>
<name>A0A6J0B7V1_NEOLC</name>
<evidence type="ECO:0000256" key="15">
    <source>
        <dbReference type="SAM" id="Phobius"/>
    </source>
</evidence>
<dbReference type="Gene3D" id="1.10.630.10">
    <property type="entry name" value="Cytochrome P450"/>
    <property type="match status" value="1"/>
</dbReference>
<dbReference type="GO" id="GO:0016705">
    <property type="term" value="F:oxidoreductase activity, acting on paired donors, with incorporation or reduction of molecular oxygen"/>
    <property type="evidence" value="ECO:0007669"/>
    <property type="project" value="InterPro"/>
</dbReference>
<reference evidence="17" key="1">
    <citation type="submission" date="2025-08" db="UniProtKB">
        <authorList>
            <consortium name="RefSeq"/>
        </authorList>
    </citation>
    <scope>IDENTIFICATION</scope>
    <source>
        <tissue evidence="17">Thorax and Abdomen</tissue>
    </source>
</reference>
<dbReference type="SUPFAM" id="SSF48264">
    <property type="entry name" value="Cytochrome P450"/>
    <property type="match status" value="1"/>
</dbReference>
<feature type="transmembrane region" description="Helical" evidence="15">
    <location>
        <begin position="6"/>
        <end position="21"/>
    </location>
</feature>